<comment type="subcellular location">
    <subcellularLocation>
        <location evidence="1">Cell membrane</location>
        <topology evidence="1">Multi-pass membrane protein</topology>
    </subcellularLocation>
</comment>
<keyword evidence="7 11" id="KW-0675">Receptor</keyword>
<keyword evidence="2" id="KW-1003">Cell membrane</keyword>
<evidence type="ECO:0000259" key="10">
    <source>
        <dbReference type="PROSITE" id="PS50262"/>
    </source>
</evidence>
<dbReference type="Gene3D" id="1.20.1070.10">
    <property type="entry name" value="Rhodopsin 7-helix transmembrane proteins"/>
    <property type="match status" value="1"/>
</dbReference>
<dbReference type="GO" id="GO:0045028">
    <property type="term" value="F:G protein-coupled purinergic nucleotide receptor activity"/>
    <property type="evidence" value="ECO:0007669"/>
    <property type="project" value="TreeGrafter"/>
</dbReference>
<dbReference type="Pfam" id="PF00001">
    <property type="entry name" value="7tm_1"/>
    <property type="match status" value="1"/>
</dbReference>
<evidence type="ECO:0000256" key="5">
    <source>
        <dbReference type="ARBA" id="ARBA00023040"/>
    </source>
</evidence>
<feature type="transmembrane region" description="Helical" evidence="9">
    <location>
        <begin position="115"/>
        <end position="135"/>
    </location>
</feature>
<organism evidence="11">
    <name type="scientific">Mustelus manazo</name>
    <name type="common">Starspotted smooth-hound</name>
    <dbReference type="NCBI Taxonomy" id="79736"/>
    <lineage>
        <taxon>Eukaryota</taxon>
        <taxon>Metazoa</taxon>
        <taxon>Chordata</taxon>
        <taxon>Craniata</taxon>
        <taxon>Vertebrata</taxon>
        <taxon>Chondrichthyes</taxon>
        <taxon>Elasmobranchii</taxon>
        <taxon>Galeomorphii</taxon>
        <taxon>Galeoidea</taxon>
        <taxon>Carcharhiniformes</taxon>
        <taxon>Triakidae</taxon>
        <taxon>Mustelus</taxon>
    </lineage>
</organism>
<feature type="non-terminal residue" evidence="11">
    <location>
        <position position="168"/>
    </location>
</feature>
<dbReference type="AlphaFoldDB" id="Q6XCA1"/>
<keyword evidence="3 9" id="KW-0812">Transmembrane</keyword>
<keyword evidence="6 9" id="KW-0472">Membrane</keyword>
<dbReference type="GO" id="GO:0005886">
    <property type="term" value="C:plasma membrane"/>
    <property type="evidence" value="ECO:0007669"/>
    <property type="project" value="UniProtKB-SubCell"/>
</dbReference>
<dbReference type="InterPro" id="IPR000276">
    <property type="entry name" value="GPCR_Rhodpsn"/>
</dbReference>
<evidence type="ECO:0000256" key="6">
    <source>
        <dbReference type="ARBA" id="ARBA00023136"/>
    </source>
</evidence>
<dbReference type="PRINTS" id="PR00237">
    <property type="entry name" value="GPCRRHODOPSN"/>
</dbReference>
<accession>Q6XCA1</accession>
<proteinExistence type="predicted"/>
<reference evidence="11" key="1">
    <citation type="journal article" date="2003" name="J. Biol. Chem.">
        <title>The structural evolution of a P2Y-like G-protein-coupled receptor.</title>
        <authorList>
            <person name="Schulz A."/>
            <person name="Schoneberg T."/>
        </authorList>
    </citation>
    <scope>NUCLEOTIDE SEQUENCE</scope>
</reference>
<feature type="transmembrane region" description="Helical" evidence="9">
    <location>
        <begin position="20"/>
        <end position="38"/>
    </location>
</feature>
<feature type="transmembrane region" description="Helical" evidence="9">
    <location>
        <begin position="63"/>
        <end position="84"/>
    </location>
</feature>
<feature type="domain" description="G-protein coupled receptors family 1 profile" evidence="10">
    <location>
        <begin position="1"/>
        <end position="168"/>
    </location>
</feature>
<dbReference type="PANTHER" id="PTHR24233">
    <property type="entry name" value="P2Y PURINOCEPTOR-RELATED G-PROTEIN COUPLED RECEPTOR"/>
    <property type="match status" value="1"/>
</dbReference>
<feature type="non-terminal residue" evidence="11">
    <location>
        <position position="1"/>
    </location>
</feature>
<keyword evidence="8" id="KW-0807">Transducer</keyword>
<protein>
    <submittedName>
        <fullName evidence="11">G-protein-coupled receptor GPR34</fullName>
    </submittedName>
</protein>
<keyword evidence="5" id="KW-0297">G-protein coupled receptor</keyword>
<evidence type="ECO:0000256" key="7">
    <source>
        <dbReference type="ARBA" id="ARBA00023170"/>
    </source>
</evidence>
<dbReference type="PROSITE" id="PS50262">
    <property type="entry name" value="G_PROTEIN_RECEP_F1_2"/>
    <property type="match status" value="1"/>
</dbReference>
<evidence type="ECO:0000256" key="3">
    <source>
        <dbReference type="ARBA" id="ARBA00022692"/>
    </source>
</evidence>
<evidence type="ECO:0000256" key="8">
    <source>
        <dbReference type="ARBA" id="ARBA00023224"/>
    </source>
</evidence>
<evidence type="ECO:0000256" key="9">
    <source>
        <dbReference type="SAM" id="Phobius"/>
    </source>
</evidence>
<evidence type="ECO:0000256" key="2">
    <source>
        <dbReference type="ARBA" id="ARBA00022475"/>
    </source>
</evidence>
<name>Q6XCA1_MUSMN</name>
<dbReference type="InterPro" id="IPR017452">
    <property type="entry name" value="GPCR_Rhodpsn_7TM"/>
</dbReference>
<dbReference type="SUPFAM" id="SSF81321">
    <property type="entry name" value="Family A G protein-coupled receptor-like"/>
    <property type="match status" value="1"/>
</dbReference>
<dbReference type="PANTHER" id="PTHR24233:SF1">
    <property type="entry name" value="G-PROTEIN COUPLED RECEPTOR 34-RELATED"/>
    <property type="match status" value="1"/>
</dbReference>
<keyword evidence="4 9" id="KW-1133">Transmembrane helix</keyword>
<evidence type="ECO:0000256" key="4">
    <source>
        <dbReference type="ARBA" id="ARBA00022989"/>
    </source>
</evidence>
<evidence type="ECO:0000256" key="1">
    <source>
        <dbReference type="ARBA" id="ARBA00004651"/>
    </source>
</evidence>
<dbReference type="EMBL" id="AY241130">
    <property type="protein sequence ID" value="AAP04339.1"/>
    <property type="molecule type" value="Genomic_DNA"/>
</dbReference>
<evidence type="ECO:0000313" key="11">
    <source>
        <dbReference type="EMBL" id="AAP04339.1"/>
    </source>
</evidence>
<sequence>LKITRPLQRYKLRNATQSAVICAIIWFVSILIAVPMLLKTRTATSSNDNSKCFHYRERDHFKAYINLFIVICFWIIFFCLTVSYGKIVKKLSKLSIEKPGFSNNKILSRATTKTYIVLFIFTICFVPYHISRFFYIASQLRKTNCYWRNVANRSNEISLLFSAFNSCL</sequence>